<dbReference type="RefSeq" id="WP_345493491.1">
    <property type="nucleotide sequence ID" value="NZ_BAABJM010000001.1"/>
</dbReference>
<feature type="transmembrane region" description="Helical" evidence="4">
    <location>
        <begin position="73"/>
        <end position="96"/>
    </location>
</feature>
<dbReference type="PANTHER" id="PTHR37042">
    <property type="entry name" value="OUTER MEMBRANE PROTEIN RV1973"/>
    <property type="match status" value="1"/>
</dbReference>
<evidence type="ECO:0000256" key="4">
    <source>
        <dbReference type="SAM" id="Phobius"/>
    </source>
</evidence>
<comment type="caution">
    <text evidence="5">The sequence shown here is derived from an EMBL/GenBank/DDBJ whole genome shotgun (WGS) entry which is preliminary data.</text>
</comment>
<organism evidence="5 6">
    <name type="scientific">Nocardia callitridis</name>
    <dbReference type="NCBI Taxonomy" id="648753"/>
    <lineage>
        <taxon>Bacteria</taxon>
        <taxon>Bacillati</taxon>
        <taxon>Actinomycetota</taxon>
        <taxon>Actinomycetes</taxon>
        <taxon>Mycobacteriales</taxon>
        <taxon>Nocardiaceae</taxon>
        <taxon>Nocardia</taxon>
    </lineage>
</organism>
<evidence type="ECO:0000313" key="6">
    <source>
        <dbReference type="Proteomes" id="UP001500603"/>
    </source>
</evidence>
<dbReference type="PANTHER" id="PTHR37042:SF4">
    <property type="entry name" value="OUTER MEMBRANE PROTEIN RV1973"/>
    <property type="match status" value="1"/>
</dbReference>
<feature type="compositionally biased region" description="Low complexity" evidence="3">
    <location>
        <begin position="243"/>
        <end position="270"/>
    </location>
</feature>
<sequence>MSVETGKKAEAAQPLESPDPDTEASGAAATSSDTVLAETVSADTAETVSADTEAPSLAQPPASEQEPEPGRSLLARIALAASIVLVVLALVAAGWFGTAWVRAAFTDGPRADARDTALDAARQAALNLTSMNVDDVPGSLALARSSMTGALLDSANKNKDQSAKLATESATNMQAKVLGGGLTSLDSERDKASALVVLQVTETGRDKPPADYRYTWDIDVTKEGDIWKAEQISSLGQPVLLSGGAQAAPGAQEGPQAPADSDQAPEQQPAAPQPGS</sequence>
<evidence type="ECO:0000256" key="2">
    <source>
        <dbReference type="ARBA" id="ARBA00023136"/>
    </source>
</evidence>
<protein>
    <recommendedName>
        <fullName evidence="7">Mce-associated membrane protein</fullName>
    </recommendedName>
</protein>
<feature type="compositionally biased region" description="Polar residues" evidence="3">
    <location>
        <begin position="41"/>
        <end position="50"/>
    </location>
</feature>
<proteinExistence type="predicted"/>
<evidence type="ECO:0000256" key="3">
    <source>
        <dbReference type="SAM" id="MobiDB-lite"/>
    </source>
</evidence>
<evidence type="ECO:0000313" key="5">
    <source>
        <dbReference type="EMBL" id="GAA5044250.1"/>
    </source>
</evidence>
<name>A0ABP9JWV4_9NOCA</name>
<accession>A0ABP9JWV4</accession>
<feature type="compositionally biased region" description="Basic and acidic residues" evidence="3">
    <location>
        <begin position="1"/>
        <end position="10"/>
    </location>
</feature>
<keyword evidence="2 4" id="KW-0472">Membrane</keyword>
<feature type="region of interest" description="Disordered" evidence="3">
    <location>
        <begin position="1"/>
        <end position="69"/>
    </location>
</feature>
<gene>
    <name evidence="5" type="ORF">GCM10023318_06760</name>
</gene>
<keyword evidence="6" id="KW-1185">Reference proteome</keyword>
<dbReference type="EMBL" id="BAABJM010000001">
    <property type="protein sequence ID" value="GAA5044250.1"/>
    <property type="molecule type" value="Genomic_DNA"/>
</dbReference>
<keyword evidence="4" id="KW-0812">Transmembrane</keyword>
<dbReference type="Proteomes" id="UP001500603">
    <property type="component" value="Unassembled WGS sequence"/>
</dbReference>
<reference evidence="6" key="1">
    <citation type="journal article" date="2019" name="Int. J. Syst. Evol. Microbiol.">
        <title>The Global Catalogue of Microorganisms (GCM) 10K type strain sequencing project: providing services to taxonomists for standard genome sequencing and annotation.</title>
        <authorList>
            <consortium name="The Broad Institute Genomics Platform"/>
            <consortium name="The Broad Institute Genome Sequencing Center for Infectious Disease"/>
            <person name="Wu L."/>
            <person name="Ma J."/>
        </authorList>
    </citation>
    <scope>NUCLEOTIDE SEQUENCE [LARGE SCALE GENOMIC DNA]</scope>
    <source>
        <strain evidence="6">JCM 18298</strain>
    </source>
</reference>
<keyword evidence="4" id="KW-1133">Transmembrane helix</keyword>
<feature type="region of interest" description="Disordered" evidence="3">
    <location>
        <begin position="240"/>
        <end position="276"/>
    </location>
</feature>
<evidence type="ECO:0008006" key="7">
    <source>
        <dbReference type="Google" id="ProtNLM"/>
    </source>
</evidence>
<evidence type="ECO:0000256" key="1">
    <source>
        <dbReference type="ARBA" id="ARBA00004370"/>
    </source>
</evidence>
<comment type="subcellular location">
    <subcellularLocation>
        <location evidence="1">Membrane</location>
    </subcellularLocation>
</comment>